<feature type="domain" description="Ketosynthase family 3 (KS3)" evidence="6">
    <location>
        <begin position="3564"/>
        <end position="3982"/>
    </location>
</feature>
<dbReference type="SUPFAM" id="SSF52777">
    <property type="entry name" value="CoA-dependent acyltransferases"/>
    <property type="match status" value="4"/>
</dbReference>
<evidence type="ECO:0000256" key="2">
    <source>
        <dbReference type="ARBA" id="ARBA00022553"/>
    </source>
</evidence>
<dbReference type="PANTHER" id="PTHR43775:SF37">
    <property type="entry name" value="SI:DKEY-61P9.11"/>
    <property type="match status" value="1"/>
</dbReference>
<proteinExistence type="predicted"/>
<dbReference type="Gene3D" id="3.40.47.10">
    <property type="match status" value="3"/>
</dbReference>
<dbReference type="Pfam" id="PF00501">
    <property type="entry name" value="AMP-binding"/>
    <property type="match status" value="1"/>
</dbReference>
<dbReference type="Pfam" id="PF16197">
    <property type="entry name" value="KAsynt_C_assoc"/>
    <property type="match status" value="1"/>
</dbReference>
<feature type="region of interest" description="Disordered" evidence="4">
    <location>
        <begin position="3451"/>
        <end position="3471"/>
    </location>
</feature>
<dbReference type="Pfam" id="PF00109">
    <property type="entry name" value="ketoacyl-synt"/>
    <property type="match status" value="3"/>
</dbReference>
<keyword evidence="1" id="KW-0596">Phosphopantetheine</keyword>
<dbReference type="SUPFAM" id="SSF56801">
    <property type="entry name" value="Acetyl-CoA synthetase-like"/>
    <property type="match status" value="1"/>
</dbReference>
<dbReference type="InterPro" id="IPR013968">
    <property type="entry name" value="PKS_KR"/>
</dbReference>
<dbReference type="NCBIfam" id="TIGR01733">
    <property type="entry name" value="AA-adenyl-dom"/>
    <property type="match status" value="1"/>
</dbReference>
<dbReference type="InterPro" id="IPR057326">
    <property type="entry name" value="KR_dom"/>
</dbReference>
<comment type="caution">
    <text evidence="7">The sequence shown here is derived from an EMBL/GenBank/DDBJ whole genome shotgun (WGS) entry which is preliminary data.</text>
</comment>
<keyword evidence="8" id="KW-1185">Reference proteome</keyword>
<evidence type="ECO:0000313" key="7">
    <source>
        <dbReference type="EMBL" id="GGB95698.1"/>
    </source>
</evidence>
<feature type="compositionally biased region" description="Polar residues" evidence="4">
    <location>
        <begin position="3455"/>
        <end position="3471"/>
    </location>
</feature>
<feature type="domain" description="Carrier" evidence="5">
    <location>
        <begin position="3473"/>
        <end position="3550"/>
    </location>
</feature>
<gene>
    <name evidence="7" type="ORF">GCM10011572_17100</name>
</gene>
<dbReference type="PANTHER" id="PTHR43775">
    <property type="entry name" value="FATTY ACID SYNTHASE"/>
    <property type="match status" value="1"/>
</dbReference>
<dbReference type="SUPFAM" id="SSF53901">
    <property type="entry name" value="Thiolase-like"/>
    <property type="match status" value="3"/>
</dbReference>
<dbReference type="PROSITE" id="PS50075">
    <property type="entry name" value="CARRIER"/>
    <property type="match status" value="2"/>
</dbReference>
<dbReference type="RefSeq" id="WP_188915943.1">
    <property type="nucleotide sequence ID" value="NZ_BMKG01000006.1"/>
</dbReference>
<dbReference type="InterPro" id="IPR010071">
    <property type="entry name" value="AA_adenyl_dom"/>
</dbReference>
<dbReference type="InterPro" id="IPR016039">
    <property type="entry name" value="Thiolase-like"/>
</dbReference>
<dbReference type="PROSITE" id="PS51257">
    <property type="entry name" value="PROKAR_LIPOPROTEIN"/>
    <property type="match status" value="1"/>
</dbReference>
<feature type="domain" description="Ketosynthase family 3 (KS3)" evidence="6">
    <location>
        <begin position="2440"/>
        <end position="2857"/>
    </location>
</feature>
<dbReference type="Pfam" id="PF22621">
    <property type="entry name" value="CurL-like_PKS_C"/>
    <property type="match status" value="1"/>
</dbReference>
<dbReference type="Gene3D" id="2.30.38.10">
    <property type="entry name" value="Luciferase, Domain 3"/>
    <property type="match status" value="1"/>
</dbReference>
<dbReference type="Gene3D" id="3.40.109.10">
    <property type="entry name" value="NADH Oxidase"/>
    <property type="match status" value="1"/>
</dbReference>
<dbReference type="InterPro" id="IPR025110">
    <property type="entry name" value="AMP-bd_C"/>
</dbReference>
<dbReference type="SUPFAM" id="SSF51735">
    <property type="entry name" value="NAD(P)-binding Rossmann-fold domains"/>
    <property type="match status" value="1"/>
</dbReference>
<dbReference type="InterPro" id="IPR009081">
    <property type="entry name" value="PP-bd_ACP"/>
</dbReference>
<organism evidence="7 8">
    <name type="scientific">Pseudoduganella buxea</name>
    <dbReference type="NCBI Taxonomy" id="1949069"/>
    <lineage>
        <taxon>Bacteria</taxon>
        <taxon>Pseudomonadati</taxon>
        <taxon>Pseudomonadota</taxon>
        <taxon>Betaproteobacteria</taxon>
        <taxon>Burkholderiales</taxon>
        <taxon>Oxalobacteraceae</taxon>
        <taxon>Telluria group</taxon>
        <taxon>Pseudoduganella</taxon>
    </lineage>
</organism>
<dbReference type="SMART" id="SM00823">
    <property type="entry name" value="PKS_PP"/>
    <property type="match status" value="4"/>
</dbReference>
<dbReference type="InterPro" id="IPR020841">
    <property type="entry name" value="PKS_Beta-ketoAc_synthase_dom"/>
</dbReference>
<dbReference type="Gene3D" id="3.30.559.10">
    <property type="entry name" value="Chloramphenicol acetyltransferase-like domain"/>
    <property type="match status" value="2"/>
</dbReference>
<protein>
    <recommendedName>
        <fullName evidence="9">Amino acid adenylation domain-containing protein</fullName>
    </recommendedName>
</protein>
<evidence type="ECO:0000259" key="5">
    <source>
        <dbReference type="PROSITE" id="PS50075"/>
    </source>
</evidence>
<dbReference type="EMBL" id="BMKG01000006">
    <property type="protein sequence ID" value="GGB95698.1"/>
    <property type="molecule type" value="Genomic_DNA"/>
</dbReference>
<dbReference type="InterPro" id="IPR036736">
    <property type="entry name" value="ACP-like_sf"/>
</dbReference>
<dbReference type="Pfam" id="PF00550">
    <property type="entry name" value="PP-binding"/>
    <property type="match status" value="2"/>
</dbReference>
<dbReference type="InterPro" id="IPR000415">
    <property type="entry name" value="Nitroreductase-like"/>
</dbReference>
<dbReference type="Pfam" id="PF02801">
    <property type="entry name" value="Ketoacyl-synt_C"/>
    <property type="match status" value="3"/>
</dbReference>
<dbReference type="CDD" id="cd00833">
    <property type="entry name" value="PKS"/>
    <property type="match status" value="3"/>
</dbReference>
<evidence type="ECO:0000256" key="4">
    <source>
        <dbReference type="SAM" id="MobiDB-lite"/>
    </source>
</evidence>
<dbReference type="Pfam" id="PF13193">
    <property type="entry name" value="AMP-binding_C"/>
    <property type="match status" value="1"/>
</dbReference>
<dbReference type="InterPro" id="IPR029479">
    <property type="entry name" value="Nitroreductase"/>
</dbReference>
<dbReference type="Gene3D" id="3.40.50.720">
    <property type="entry name" value="NAD(P)-binding Rossmann-like Domain"/>
    <property type="match status" value="1"/>
</dbReference>
<dbReference type="InterPro" id="IPR020845">
    <property type="entry name" value="AMP-binding_CS"/>
</dbReference>
<evidence type="ECO:0000313" key="8">
    <source>
        <dbReference type="Proteomes" id="UP000622638"/>
    </source>
</evidence>
<dbReference type="Proteomes" id="UP000622638">
    <property type="component" value="Unassembled WGS sequence"/>
</dbReference>
<dbReference type="SUPFAM" id="SSF55469">
    <property type="entry name" value="FMN-dependent nitroreductase-like"/>
    <property type="match status" value="1"/>
</dbReference>
<evidence type="ECO:0000256" key="3">
    <source>
        <dbReference type="ARBA" id="ARBA00022679"/>
    </source>
</evidence>
<dbReference type="InterPro" id="IPR045851">
    <property type="entry name" value="AMP-bd_C_sf"/>
</dbReference>
<evidence type="ECO:0000256" key="1">
    <source>
        <dbReference type="ARBA" id="ARBA00022450"/>
    </source>
</evidence>
<dbReference type="Gene3D" id="1.10.1240.100">
    <property type="match status" value="2"/>
</dbReference>
<dbReference type="InterPro" id="IPR023213">
    <property type="entry name" value="CAT-like_dom_sf"/>
</dbReference>
<evidence type="ECO:0000259" key="6">
    <source>
        <dbReference type="PROSITE" id="PS52004"/>
    </source>
</evidence>
<dbReference type="Gene3D" id="3.30.559.30">
    <property type="entry name" value="Nonribosomal peptide synthetase, condensation domain"/>
    <property type="match status" value="2"/>
</dbReference>
<dbReference type="PROSITE" id="PS00455">
    <property type="entry name" value="AMP_BINDING"/>
    <property type="match status" value="1"/>
</dbReference>
<reference evidence="8" key="1">
    <citation type="journal article" date="2019" name="Int. J. Syst. Evol. Microbiol.">
        <title>The Global Catalogue of Microorganisms (GCM) 10K type strain sequencing project: providing services to taxonomists for standard genome sequencing and annotation.</title>
        <authorList>
            <consortium name="The Broad Institute Genomics Platform"/>
            <consortium name="The Broad Institute Genome Sequencing Center for Infectious Disease"/>
            <person name="Wu L."/>
            <person name="Ma J."/>
        </authorList>
    </citation>
    <scope>NUCLEOTIDE SEQUENCE [LARGE SCALE GENOMIC DNA]</scope>
    <source>
        <strain evidence="8">CGMCC 1.15931</strain>
    </source>
</reference>
<dbReference type="Gene3D" id="1.10.1200.10">
    <property type="entry name" value="ACP-like"/>
    <property type="match status" value="3"/>
</dbReference>
<evidence type="ECO:0008006" key="9">
    <source>
        <dbReference type="Google" id="ProtNLM"/>
    </source>
</evidence>
<name>A0ABQ1KIL4_9BURK</name>
<dbReference type="InterPro" id="IPR000873">
    <property type="entry name" value="AMP-dep_synth/lig_dom"/>
</dbReference>
<sequence length="4031" mass="419057">MKNSDEVLSVLQAVLAACSPEQEFAANVGLVAQGLGSLAATRFALEAQARLGVAVPVGALGSGLSLEALAQQLYVQLAQQPAAAPAAERLAPATGWPLLPLQQAFLVTSDADFTADPAGCHLYREVDVSPHDEAALACAWRQLVAHHTVLSAVVAPDGALEPGPAPVLQVEHVPAAGHADAVLARRAAWHARPARTPGALLRVALVLSPGQATLQLSVDGLLLDGHGLMLLLDQWRMLADDPAAMLPAPQCTLADCLARLAQPYPPAARAHWRQVLATAPAGPFGEHASAVLAGRGADGAALPRRALRQSVPAAVWGSCKETAAQWGISPSSLVFALWTQTLLEVAGMPAATFLLTLSERPRLPAGAEWLIGPFTSSMLVPVANAAGESDAMRAQRLHRELWDHLQHAVVPAVVALREVAAAAAPGRLPVVFTSLLEMPHAASAWTRRTVVSACQTSGIALEHQMWEQDGALELHWDVAEALLPVGAAALCQARLVARLGALAAPTEVSAPLNALQQAYFVARHEQAAHAQGAGCNAVFDVALDDVEPARAGQAWRELVLAHAALHSVAGADGMVRQLARQGVLPVLAITPVADGELAAGAGQVAGQLARLPHPLGQWPLQEAHLLHSPSGAARLHVSFDLLLLDGQSIHQVMAELVRALAGGAPAAPATVPVPAPAAADAVAPYWRARMAALPSGPALQAGGRESCWQRLEERIAGIGALDAACAGAGLTLDHVLLAALGAAWQRETAQPFTLASVWWSASGDTMGPGERSQMAWPVFSAADAGGDTDAAFPALLRTVRQAVADDLRHGGLAGLPYLAPRHAAGTLALPVVYTSLCRWGTLPAAVAQSLRWRTMTPGVALDAVALALDDELVLAWDVDTALLAHEQAARVFAHYAAAVRRAVQQPDWALGTAGDAATAPGGVLYDWLHLRCALPAPEPVQLAFERSAGRHAALPAVRWRGGMWTFDELNRRANRIARQLRARGIGPGTTVAVSVARGPWMVAATLGILKAGGAYVPVEPTLPSARAARMTEVAGCVLALGLANGTTGLPAALPLLAIDALPPCADEADNPAAVNTADSLAYIIFTSGSTGEPKGVAVAHRALQNLFQWCQRRYRFGPGDLGLCVTSLGFDLSVFDLLGLLGDGAAIYVADETEQRDPALLAALLVDQPITFWNSAPTTLDQVSAHFEDLAGAPAARALRLVFLSGDYTPISLPPVLARHFPQARLVSLGGATEATVWSNFHEVDAIDPAWRSIPYGRPIDNARYYILDDAGQPCGAGVEGHLYIAGDVLSLGYFGRPELTQERFLPDPFVPQAGARMYCTGDRAVFAPDGMMFFRGRADRQVKVRGMRIEPEEIEHVLRQHPQVRDVVVLAQRDADGDVKLVAYVVAPEPVSAHALRAFAAQKLPAAMVPNLVHGMAGFPATSNGKLDRAALPWPLPAAAAAAPVAPSPALEQIVAELLAHFQRCMGILPDTERDLWEQGATSFTMIQVSAALKAAHGLKLQVEWLTRRPTVRGIAEMVAEKLGTTAPVAAQAPVPAPVMPPAADVDVLDGAAKQAFLARRADRRADLDGQPRLALGIPAVPDAWFDARGARRAFAAGTVRREQLAQLLGLLATRVCGGRRRHLYPSAGDTYGVQAYVWIKGERVDGVATGYYWYDADAAALVPLAPGAVLPRETQFIYNRTLVDGCALALFLVGEQDAIAPLYGSAAERFQLLEAGYIGQLLMLGQQQCGLGLCPIGSFEDAAVRASLRLGASQQVLHSFLAGPVATPAMTAPPLAFAAPAPAAIGIVGHALRYPGAATPEAFWQMLRGGASVLRAAPQRRGLGSQGTLVGGFLDDIEGFDAALFGIAPSEARLLDPQARLLLEVVWECLERAGHDAASLQRDGERVGVFCGHLWLDYRLHAGADGTVSASGAELAGRIAQTFGFTGPAIAVDTACTGGLAALHLAAGAIAAGDCDSAIVCAVNLLTHSAHGDTLEAMGLVASAVPDGIYDGDCTGWAVGEGAGAVLLRRRDATDAAGDQVLALLGGSHVEQAGARSPFGSPSSAAVEAGLRAVLRRAGLGADDIDYVECAASGAALSDSAEWEALGAVFEGGVRIGSVKPLIGHLEAASGMAQLSKVLLQLAHGELAPTRVAARTSPLVDMAGPVQVVTAAAPLARSSTGRGPARVLISAVASTGGSVQVILAAPPVPVAPAAPAQGPAVLLLSAASAAQLERLAGSYRAPLQAAGVAWPDICATSQLARMGGLYRLAVEAVDAAEAYRRLTTFLGQGSAEGVQQTRAQAQYLDRQSSASGYRGALQDWLAGYQVDWRPFWQGTPRRALLPTYPFERLPYWLEAPQAAPLHAGPTWLERVMAAYADAAGLPVGQLDPHVPLERYGLNSRIAAAVVARLNEQAAGAALHATLLYEARDLHGVARSVASLCTAAAGGPAATALPPSDAGAAIAIVGLAGRYPGADDVATLWQKLAAGVDLVGPVPAQRQGTGPGAALLRGAFLDEVSGFDPFLFGIAPADAARMDPQERILLETTWQALEDAGYPPERLRHDAGGRVGVYVGAMHNEYPLLGRDASTPERLIDTGATPAGIANRISYHLDLHGPSLTVDTMCSSALTALQLAVEALRAGRIEMAIVGSVNLSIHPNKFVQQARLQMTAPGGRCRSFGAGGDGFVPGEGAAVLVLRAAAPARAAHDRIHGLVLGCAVGHGGKVNGFTVPSPQAQQALVQAALADAGVDAATISYVEAHGTGTALGDPIEARALAAALALHDVAQPLAIGSIKSNMGHLEAAAGLAGLTKVLLQMRHRTLVPSLHSAERNAAVDWTWLRVPQQCEPWQPRMDGARAVWRAGVSAFGAGGSNAHVIVEAPETVAALAAPATGPQLLVLSAASEAALLAGARQLARHLEVTPAVELADVAATLQWGRAALRERWAAVCDSVEQAIGLLRAFGAGETAGWRGRAAPGSVDVPPQASLAEQAGMWVAGGQAAWAPRRRPLLALPSYAFTRMKCWVDDVRDPVLPPPTPVATLAERVWRPAEAAVPAVPGSGDVLCAVDAATIGLGRHLAAALAPRTVRFVELGTDAAVTAPVIVRGALETVVVLAGLDGADTGWQRAFDLCRGLARGAALAPLHILHVTSGLHAPAAAGAGSSGAVLAGLLHALAAESTGLTVTVLDVDELALRDDAALARGAALLRTELALRTPGDICVTRLGRFRPVWTDVAPAAHAWQPDAQALYLITGGTRGLGANLARQLVRRGARRLVLLARQPGPHADLLAADLVARGAQVRLVFGALEGLDLARMLHDLPAVPVGGIFHCAGIGTRQPGALADRPLADIDAVLAPKTGGLAALLPLVAACRPRFVLAFSSISAVVPATGVGVGDYAAANAAMEYLAELHGRRGCPELMTLAWPVWQSSSANAAAIATMARHGLPVLDDEQAFDLLWTALATPTSGRMAAVPAAALPRPQAATVPSTPTGSTPMTATNPNDATVATLAWLRKILAQRLQMPVEMIPARATFAELGIESVMLGRLVEDIEAQLGRPLAPSALLEHPTAEDLAAHLAAAAPAPAAPAPAAMPPRQAVAVVGMAVRVPGAADAAAFGTLLREGRCAIGDVPASRWDVAALYDAKGRPGSSISRWGGFVDGIEDFDPDYFNMSEASATCLDPAVRLLLEGAAACLRDAGLEDADVRRQNIGVYVGARMGDYRLRAAQAGTEAGLGTDQNFIAAHVAHHFDLRGANFVVDSACSSSLTALHLACQAILSGDSAQVLVGGVDVLLDEEVYVQFSKARALSPGGRCRTFDQHADGFVPGEGCVVLLLKRLDLALAQGDRIHAVIEGSAVNNDGRTMGLTTPNPEAQQDVIRAALARAGRGAQEVGMVEAHGTATMIGDPIELKALNDVFRTATTERACCAIGSVKTNIGHLLSAAGAAGLAKVILAVRDGVVPPSLFCDTPNPRFDLAASPFFVPAQAAPWPRPGTRVAGVSAFGLGGTNAHVVVAEAPPHQPVRQALPPPRYERRRLWLDRPGAVGHTLSLLQLQFIDPAQSEVL</sequence>
<dbReference type="SMART" id="SM00822">
    <property type="entry name" value="PKS_KR"/>
    <property type="match status" value="1"/>
</dbReference>
<dbReference type="InterPro" id="IPR050091">
    <property type="entry name" value="PKS_NRPS_Biosynth_Enz"/>
</dbReference>
<dbReference type="CDD" id="cd05930">
    <property type="entry name" value="A_NRPS"/>
    <property type="match status" value="1"/>
</dbReference>
<dbReference type="Pfam" id="PF00881">
    <property type="entry name" value="Nitroreductase"/>
    <property type="match status" value="1"/>
</dbReference>
<dbReference type="SMART" id="SM00825">
    <property type="entry name" value="PKS_KS"/>
    <property type="match status" value="3"/>
</dbReference>
<dbReference type="SMART" id="SM01294">
    <property type="entry name" value="PKS_PP_betabranch"/>
    <property type="match status" value="1"/>
</dbReference>
<dbReference type="Gene3D" id="3.40.50.980">
    <property type="match status" value="2"/>
</dbReference>
<dbReference type="SUPFAM" id="SSF47336">
    <property type="entry name" value="ACP-like"/>
    <property type="match status" value="4"/>
</dbReference>
<feature type="domain" description="Carrier" evidence="5">
    <location>
        <begin position="1450"/>
        <end position="1524"/>
    </location>
</feature>
<dbReference type="InterPro" id="IPR014030">
    <property type="entry name" value="Ketoacyl_synth_N"/>
</dbReference>
<dbReference type="InterPro" id="IPR020806">
    <property type="entry name" value="PKS_PP-bd"/>
</dbReference>
<keyword evidence="2" id="KW-0597">Phosphoprotein</keyword>
<keyword evidence="3" id="KW-0808">Transferase</keyword>
<feature type="domain" description="Ketosynthase family 3 (KS3)" evidence="6">
    <location>
        <begin position="1784"/>
        <end position="2187"/>
    </location>
</feature>
<dbReference type="PROSITE" id="PS52004">
    <property type="entry name" value="KS3_2"/>
    <property type="match status" value="3"/>
</dbReference>
<dbReference type="InterPro" id="IPR014031">
    <property type="entry name" value="Ketoacyl_synth_C"/>
</dbReference>
<dbReference type="Pfam" id="PF08659">
    <property type="entry name" value="KR"/>
    <property type="match status" value="1"/>
</dbReference>
<dbReference type="InterPro" id="IPR032821">
    <property type="entry name" value="PKS_assoc"/>
</dbReference>
<accession>A0ABQ1KIL4</accession>
<dbReference type="Gene3D" id="3.30.300.30">
    <property type="match status" value="1"/>
</dbReference>
<dbReference type="CDD" id="cd02142">
    <property type="entry name" value="McbC_SagB-like_oxidoreductase"/>
    <property type="match status" value="1"/>
</dbReference>
<dbReference type="InterPro" id="IPR036291">
    <property type="entry name" value="NAD(P)-bd_dom_sf"/>
</dbReference>